<keyword evidence="5" id="KW-1185">Reference proteome</keyword>
<dbReference type="InterPro" id="IPR011006">
    <property type="entry name" value="CheY-like_superfamily"/>
</dbReference>
<dbReference type="InterPro" id="IPR001789">
    <property type="entry name" value="Sig_transdc_resp-reg_receiver"/>
</dbReference>
<feature type="domain" description="Response regulatory" evidence="3">
    <location>
        <begin position="2"/>
        <end position="120"/>
    </location>
</feature>
<proteinExistence type="predicted"/>
<feature type="modified residue" description="4-aspartylphosphate" evidence="2">
    <location>
        <position position="51"/>
    </location>
</feature>
<accession>A0ABN6MS64</accession>
<dbReference type="SUPFAM" id="SSF52172">
    <property type="entry name" value="CheY-like"/>
    <property type="match status" value="1"/>
</dbReference>
<keyword evidence="1 2" id="KW-0597">Phosphoprotein</keyword>
<dbReference type="Pfam" id="PF00072">
    <property type="entry name" value="Response_reg"/>
    <property type="match status" value="1"/>
</dbReference>
<dbReference type="InterPro" id="IPR050595">
    <property type="entry name" value="Bact_response_regulator"/>
</dbReference>
<dbReference type="PANTHER" id="PTHR44591:SF25">
    <property type="entry name" value="CHEMOTAXIS TWO-COMPONENT RESPONSE REGULATOR"/>
    <property type="match status" value="1"/>
</dbReference>
<evidence type="ECO:0000313" key="4">
    <source>
        <dbReference type="EMBL" id="BDG02752.1"/>
    </source>
</evidence>
<dbReference type="PROSITE" id="PS50110">
    <property type="entry name" value="RESPONSE_REGULATORY"/>
    <property type="match status" value="1"/>
</dbReference>
<name>A0ABN6MS64_9BACT</name>
<reference evidence="5" key="1">
    <citation type="journal article" date="2022" name="Int. J. Syst. Evol. Microbiol.">
        <title>Anaeromyxobacter oryzae sp. nov., Anaeromyxobacter diazotrophicus sp. nov. and Anaeromyxobacter paludicola sp. nov., isolated from paddy soils.</title>
        <authorList>
            <person name="Itoh H."/>
            <person name="Xu Z."/>
            <person name="Mise K."/>
            <person name="Masuda Y."/>
            <person name="Ushijima N."/>
            <person name="Hayakawa C."/>
            <person name="Shiratori Y."/>
            <person name="Senoo K."/>
        </authorList>
    </citation>
    <scope>NUCLEOTIDE SEQUENCE [LARGE SCALE GENOMIC DNA]</scope>
    <source>
        <strain evidence="5">Red232</strain>
    </source>
</reference>
<dbReference type="Gene3D" id="3.40.50.2300">
    <property type="match status" value="1"/>
</dbReference>
<evidence type="ECO:0000256" key="1">
    <source>
        <dbReference type="ARBA" id="ARBA00022553"/>
    </source>
</evidence>
<dbReference type="RefSeq" id="WP_248360440.1">
    <property type="nucleotide sequence ID" value="NZ_AP025591.1"/>
</dbReference>
<dbReference type="EMBL" id="AP025591">
    <property type="protein sequence ID" value="BDG02752.1"/>
    <property type="molecule type" value="Genomic_DNA"/>
</dbReference>
<dbReference type="Proteomes" id="UP001162891">
    <property type="component" value="Chromosome"/>
</dbReference>
<gene>
    <name evidence="4" type="ORF">AMOR_17480</name>
</gene>
<dbReference type="SMART" id="SM00448">
    <property type="entry name" value="REC"/>
    <property type="match status" value="1"/>
</dbReference>
<sequence>MNVLLVDDSASVRAILQVYLMGLHPTFLEAEDGERALRVLRLSPVDLVIVDVQMSPMDGITFVRELRQSERPQLRSVPVVMLTSDRSEAVRVQGLEAGANAFVCKPVDARTLLQTIQDVMPRGSP</sequence>
<evidence type="ECO:0000313" key="5">
    <source>
        <dbReference type="Proteomes" id="UP001162891"/>
    </source>
</evidence>
<organism evidence="4 5">
    <name type="scientific">Anaeromyxobacter oryzae</name>
    <dbReference type="NCBI Taxonomy" id="2918170"/>
    <lineage>
        <taxon>Bacteria</taxon>
        <taxon>Pseudomonadati</taxon>
        <taxon>Myxococcota</taxon>
        <taxon>Myxococcia</taxon>
        <taxon>Myxococcales</taxon>
        <taxon>Cystobacterineae</taxon>
        <taxon>Anaeromyxobacteraceae</taxon>
        <taxon>Anaeromyxobacter</taxon>
    </lineage>
</organism>
<protein>
    <submittedName>
        <fullName evidence="4">Response regulator</fullName>
    </submittedName>
</protein>
<dbReference type="PANTHER" id="PTHR44591">
    <property type="entry name" value="STRESS RESPONSE REGULATOR PROTEIN 1"/>
    <property type="match status" value="1"/>
</dbReference>
<evidence type="ECO:0000256" key="2">
    <source>
        <dbReference type="PROSITE-ProRule" id="PRU00169"/>
    </source>
</evidence>
<evidence type="ECO:0000259" key="3">
    <source>
        <dbReference type="PROSITE" id="PS50110"/>
    </source>
</evidence>